<organism evidence="1 2">
    <name type="scientific">Vallitalea pronyensis</name>
    <dbReference type="NCBI Taxonomy" id="1348613"/>
    <lineage>
        <taxon>Bacteria</taxon>
        <taxon>Bacillati</taxon>
        <taxon>Bacillota</taxon>
        <taxon>Clostridia</taxon>
        <taxon>Lachnospirales</taxon>
        <taxon>Vallitaleaceae</taxon>
        <taxon>Vallitalea</taxon>
    </lineage>
</organism>
<accession>A0A8J8MIT1</accession>
<dbReference type="Proteomes" id="UP000683246">
    <property type="component" value="Chromosome"/>
</dbReference>
<sequence>MKHTQYNCKPRKPIMIAMFVIFLGLMLMVTGCASKRHGETVTTWRVNEAELLQVGEHTSKSFKTVMENERYRLLFKESSAEIAIEHIKEGYIWYSNPQNIEDDTIANKVNKGELAAQMIIKYFTPMNKLAIMNTYTDAVEASQYAFEYTDSGVKVTYSIGIQPRKWLMPKVVSQERFENDILPSIEEAKDQKYVKSRYTLIELAKLDGDIKKEMLEAYPILEKHNVYLLRDVNDRIKEKVEAIFVQIGYTFDDKAKDNAHNNLSVEEEGNPVFQVAIDYSLSSDGLRVLVPKKDMIYPEGYRFMKIEVLPYFGAQDMDASGYMFVPDGSGALIHLNNNKQHLSPYNGKIYGDDLAITQEEAFNKTQQIYLPVFGIKNQDSGFVAIVEQGDGFGYIHADISQRKNAYNYVYSSYNILELTEVSLSGKEETSISMFQEYHTPSDICISYHILDHDHATYSGMANVVRDYYVHQGDLQKQDPSEVSLLIDFLGAIMDKKPILGVSRHVVVPLTTFRQAQDIMDTISEWELGNIQVKYTGWMDYGLYHPVANKMSIESKLGGKKGFYNLRDYLEEKGYGFYPDVDFQTVKQDRKFDGFNAYRDGSKNISREVSKGYQYVPNIFLPEASFRIVSPKKYEAYMQAYMKDYKKTKVHNLSLANMGEQLISDYDVKDIWDRERAKALIKKRLNALQEMGYSLMASGANGYTLKSMHHLLNLPTGSSNYHIADESIPFIQMVLSGYKTYYTTPINYIDASFDWMKLRLIETGSSIYYQLGYAENSRINNVMDYDHYYTFNYELWMEDILDMHVFVNDALKHTLGQSIIRHEPLADDVVRVTYENGDYYVINYAKKPYDYQGQQVGAMNYVYVKGGS</sequence>
<dbReference type="Pfam" id="PF18952">
    <property type="entry name" value="DUF5696"/>
    <property type="match status" value="1"/>
</dbReference>
<dbReference type="AlphaFoldDB" id="A0A8J8MIT1"/>
<protein>
    <submittedName>
        <fullName evidence="1">Uncharacterized protein</fullName>
    </submittedName>
</protein>
<evidence type="ECO:0000313" key="1">
    <source>
        <dbReference type="EMBL" id="QUI22296.1"/>
    </source>
</evidence>
<dbReference type="RefSeq" id="WP_212697780.1">
    <property type="nucleotide sequence ID" value="NZ_CP058649.1"/>
</dbReference>
<reference evidence="1" key="1">
    <citation type="submission" date="2020-07" db="EMBL/GenBank/DDBJ databases">
        <title>Vallitalea pronyensis genome.</title>
        <authorList>
            <person name="Postec A."/>
        </authorList>
    </citation>
    <scope>NUCLEOTIDE SEQUENCE</scope>
    <source>
        <strain evidence="1">FatNI3</strain>
    </source>
</reference>
<name>A0A8J8MIT1_9FIRM</name>
<gene>
    <name evidence="1" type="ORF">HZI73_08290</name>
</gene>
<proteinExistence type="predicted"/>
<dbReference type="PROSITE" id="PS51257">
    <property type="entry name" value="PROKAR_LIPOPROTEIN"/>
    <property type="match status" value="1"/>
</dbReference>
<dbReference type="KEGG" id="vpy:HZI73_08290"/>
<keyword evidence="2" id="KW-1185">Reference proteome</keyword>
<evidence type="ECO:0000313" key="2">
    <source>
        <dbReference type="Proteomes" id="UP000683246"/>
    </source>
</evidence>
<dbReference type="InterPro" id="IPR043751">
    <property type="entry name" value="DUF5696"/>
</dbReference>
<dbReference type="EMBL" id="CP058649">
    <property type="protein sequence ID" value="QUI22296.1"/>
    <property type="molecule type" value="Genomic_DNA"/>
</dbReference>